<dbReference type="Gene3D" id="1.10.10.10">
    <property type="entry name" value="Winged helix-like DNA-binding domain superfamily/Winged helix DNA-binding domain"/>
    <property type="match status" value="1"/>
</dbReference>
<protein>
    <submittedName>
        <fullName evidence="3">Response regulator transcription factor</fullName>
    </submittedName>
</protein>
<evidence type="ECO:0000259" key="2">
    <source>
        <dbReference type="Pfam" id="PF00196"/>
    </source>
</evidence>
<evidence type="ECO:0000256" key="1">
    <source>
        <dbReference type="SAM" id="MobiDB-lite"/>
    </source>
</evidence>
<dbReference type="InterPro" id="IPR000792">
    <property type="entry name" value="Tscrpt_reg_LuxR_C"/>
</dbReference>
<comment type="caution">
    <text evidence="3">The sequence shown here is derived from an EMBL/GenBank/DDBJ whole genome shotgun (WGS) entry which is preliminary data.</text>
</comment>
<dbReference type="Pfam" id="PF00196">
    <property type="entry name" value="GerE"/>
    <property type="match status" value="1"/>
</dbReference>
<proteinExistence type="predicted"/>
<dbReference type="GO" id="GO:0006355">
    <property type="term" value="P:regulation of DNA-templated transcription"/>
    <property type="evidence" value="ECO:0007669"/>
    <property type="project" value="InterPro"/>
</dbReference>
<organism evidence="3">
    <name type="scientific">Caldilineaceae bacterium SB0675_bin_29</name>
    <dbReference type="NCBI Taxonomy" id="2605266"/>
    <lineage>
        <taxon>Bacteria</taxon>
        <taxon>Bacillati</taxon>
        <taxon>Chloroflexota</taxon>
        <taxon>Caldilineae</taxon>
        <taxon>Caldilineales</taxon>
        <taxon>Caldilineaceae</taxon>
    </lineage>
</organism>
<feature type="domain" description="HTH luxR-type" evidence="2">
    <location>
        <begin position="62"/>
        <end position="112"/>
    </location>
</feature>
<accession>A0A6B1FXB7</accession>
<gene>
    <name evidence="3" type="ORF">F4148_05810</name>
</gene>
<reference evidence="3" key="1">
    <citation type="submission" date="2019-09" db="EMBL/GenBank/DDBJ databases">
        <title>Characterisation of the sponge microbiome using genome-centric metagenomics.</title>
        <authorList>
            <person name="Engelberts J.P."/>
            <person name="Robbins S.J."/>
            <person name="De Goeij J.M."/>
            <person name="Aranda M."/>
            <person name="Bell S.C."/>
            <person name="Webster N.S."/>
        </authorList>
    </citation>
    <scope>NUCLEOTIDE SEQUENCE</scope>
    <source>
        <strain evidence="3">SB0675_bin_29</strain>
    </source>
</reference>
<dbReference type="AlphaFoldDB" id="A0A6B1FXB7"/>
<feature type="region of interest" description="Disordered" evidence="1">
    <location>
        <begin position="1"/>
        <end position="30"/>
    </location>
</feature>
<dbReference type="EMBL" id="VYDA01000221">
    <property type="protein sequence ID" value="MYH61279.1"/>
    <property type="molecule type" value="Genomic_DNA"/>
</dbReference>
<feature type="compositionally biased region" description="Basic and acidic residues" evidence="1">
    <location>
        <begin position="17"/>
        <end position="30"/>
    </location>
</feature>
<name>A0A6B1FXB7_9CHLR</name>
<dbReference type="SUPFAM" id="SSF46894">
    <property type="entry name" value="C-terminal effector domain of the bipartite response regulators"/>
    <property type="match status" value="1"/>
</dbReference>
<dbReference type="GO" id="GO:0003677">
    <property type="term" value="F:DNA binding"/>
    <property type="evidence" value="ECO:0007669"/>
    <property type="project" value="InterPro"/>
</dbReference>
<evidence type="ECO:0000313" key="3">
    <source>
        <dbReference type="EMBL" id="MYH61279.1"/>
    </source>
</evidence>
<dbReference type="InterPro" id="IPR036388">
    <property type="entry name" value="WH-like_DNA-bd_sf"/>
</dbReference>
<sequence>MVDARHVVDKSLSGRVPQEESGHLTSRAERAGVSGHYFQQVLYPRSDSSQQRTPDQLPPRLESEVTNALVDGLGTPEVAHALNGKYCTVEIHLNYGIRKLNMNNGVSAALWAKGNT</sequence>
<dbReference type="InterPro" id="IPR016032">
    <property type="entry name" value="Sig_transdc_resp-reg_C-effctor"/>
</dbReference>